<sequence length="230" mass="24983">MLILAIDTASIYCAVALTHHKSVVARINERINKGHAERLIGYIAQITEQAHITLDQIDRIAVNIGPGSFTGVRVGVSTARALALALEIPAVGVSALEALAVQTKVNKNTASAITVVIEAGRDMFYHQNFHEDLTPLGKPGLKTIADIIKDLPPQTRLTGPAADIVASYIQKNQINTIIIKDQILCEAADIVSYAHLAENKQPHDPPCPLYLRNADAKQQTNFALPRKKYV</sequence>
<dbReference type="CDD" id="cd24032">
    <property type="entry name" value="ASKHA_NBD_TsaB"/>
    <property type="match status" value="1"/>
</dbReference>
<accession>A0ABV2HGU2</accession>
<reference evidence="2 3" key="1">
    <citation type="submission" date="2024-06" db="EMBL/GenBank/DDBJ databases">
        <title>Genomic Encyclopedia of Type Strains, Phase IV (KMG-IV): sequencing the most valuable type-strain genomes for metagenomic binning, comparative biology and taxonomic classification.</title>
        <authorList>
            <person name="Goeker M."/>
        </authorList>
    </citation>
    <scope>NUCLEOTIDE SEQUENCE [LARGE SCALE GENOMIC DNA]</scope>
    <source>
        <strain evidence="2 3">DSM 23649</strain>
    </source>
</reference>
<evidence type="ECO:0000259" key="1">
    <source>
        <dbReference type="Pfam" id="PF00814"/>
    </source>
</evidence>
<evidence type="ECO:0000313" key="2">
    <source>
        <dbReference type="EMBL" id="MET3589768.1"/>
    </source>
</evidence>
<dbReference type="InterPro" id="IPR043129">
    <property type="entry name" value="ATPase_NBD"/>
</dbReference>
<name>A0ABV2HGU2_9HYPH</name>
<organism evidence="2 3">
    <name type="scientific">Bartonella silvatica</name>
    <dbReference type="NCBI Taxonomy" id="357760"/>
    <lineage>
        <taxon>Bacteria</taxon>
        <taxon>Pseudomonadati</taxon>
        <taxon>Pseudomonadota</taxon>
        <taxon>Alphaproteobacteria</taxon>
        <taxon>Hyphomicrobiales</taxon>
        <taxon>Bartonellaceae</taxon>
        <taxon>Bartonella</taxon>
    </lineage>
</organism>
<dbReference type="InterPro" id="IPR022496">
    <property type="entry name" value="T6A_TsaB"/>
</dbReference>
<keyword evidence="3" id="KW-1185">Reference proteome</keyword>
<dbReference type="EMBL" id="JBEPLI010000006">
    <property type="protein sequence ID" value="MET3589768.1"/>
    <property type="molecule type" value="Genomic_DNA"/>
</dbReference>
<dbReference type="PANTHER" id="PTHR11735:SF11">
    <property type="entry name" value="TRNA THREONYLCARBAMOYLADENOSINE BIOSYNTHESIS PROTEIN TSAB"/>
    <property type="match status" value="1"/>
</dbReference>
<dbReference type="InterPro" id="IPR000905">
    <property type="entry name" value="Gcp-like_dom"/>
</dbReference>
<comment type="caution">
    <text evidence="2">The sequence shown here is derived from an EMBL/GenBank/DDBJ whole genome shotgun (WGS) entry which is preliminary data.</text>
</comment>
<dbReference type="Proteomes" id="UP001549086">
    <property type="component" value="Unassembled WGS sequence"/>
</dbReference>
<feature type="domain" description="Gcp-like" evidence="1">
    <location>
        <begin position="31"/>
        <end position="148"/>
    </location>
</feature>
<dbReference type="Gene3D" id="3.30.420.40">
    <property type="match status" value="2"/>
</dbReference>
<dbReference type="NCBIfam" id="TIGR03725">
    <property type="entry name" value="T6A_YeaZ"/>
    <property type="match status" value="1"/>
</dbReference>
<evidence type="ECO:0000313" key="3">
    <source>
        <dbReference type="Proteomes" id="UP001549086"/>
    </source>
</evidence>
<dbReference type="SUPFAM" id="SSF53067">
    <property type="entry name" value="Actin-like ATPase domain"/>
    <property type="match status" value="1"/>
</dbReference>
<dbReference type="RefSeq" id="WP_354189582.1">
    <property type="nucleotide sequence ID" value="NZ_JBEPLI010000006.1"/>
</dbReference>
<dbReference type="PANTHER" id="PTHR11735">
    <property type="entry name" value="TRNA N6-ADENOSINE THREONYLCARBAMOYLTRANSFERASE"/>
    <property type="match status" value="1"/>
</dbReference>
<dbReference type="Pfam" id="PF00814">
    <property type="entry name" value="TsaD"/>
    <property type="match status" value="1"/>
</dbReference>
<proteinExistence type="predicted"/>
<gene>
    <name evidence="2" type="ORF">ABID23_000854</name>
</gene>
<protein>
    <submittedName>
        <fullName evidence="2">tRNA threonylcarbamoyl adenosine modification protein YeaZ</fullName>
    </submittedName>
</protein>